<feature type="compositionally biased region" description="Low complexity" evidence="2">
    <location>
        <begin position="277"/>
        <end position="286"/>
    </location>
</feature>
<evidence type="ECO:0000256" key="2">
    <source>
        <dbReference type="SAM" id="MobiDB-lite"/>
    </source>
</evidence>
<evidence type="ECO:0000313" key="4">
    <source>
        <dbReference type="Proteomes" id="UP001203297"/>
    </source>
</evidence>
<keyword evidence="4" id="KW-1185">Reference proteome</keyword>
<feature type="compositionally biased region" description="Low complexity" evidence="2">
    <location>
        <begin position="1"/>
        <end position="11"/>
    </location>
</feature>
<proteinExistence type="predicted"/>
<dbReference type="Gene3D" id="2.80.10.50">
    <property type="match status" value="1"/>
</dbReference>
<dbReference type="EMBL" id="WTXG01000020">
    <property type="protein sequence ID" value="KAI0300023.1"/>
    <property type="molecule type" value="Genomic_DNA"/>
</dbReference>
<feature type="region of interest" description="Disordered" evidence="2">
    <location>
        <begin position="160"/>
        <end position="223"/>
    </location>
</feature>
<feature type="compositionally biased region" description="Acidic residues" evidence="2">
    <location>
        <begin position="204"/>
        <end position="223"/>
    </location>
</feature>
<feature type="compositionally biased region" description="Polar residues" evidence="2">
    <location>
        <begin position="342"/>
        <end position="352"/>
    </location>
</feature>
<gene>
    <name evidence="3" type="ORF">B0F90DRAFT_571790</name>
</gene>
<dbReference type="AlphaFoldDB" id="A0AAD4M557"/>
<dbReference type="InterPro" id="IPR035992">
    <property type="entry name" value="Ricin_B-like_lectins"/>
</dbReference>
<feature type="compositionally biased region" description="Pro residues" evidence="2">
    <location>
        <begin position="12"/>
        <end position="33"/>
    </location>
</feature>
<keyword evidence="1" id="KW-0175">Coiled coil</keyword>
<dbReference type="SUPFAM" id="SSF50370">
    <property type="entry name" value="Ricin B-like lectins"/>
    <property type="match status" value="1"/>
</dbReference>
<feature type="coiled-coil region" evidence="1">
    <location>
        <begin position="131"/>
        <end position="159"/>
    </location>
</feature>
<evidence type="ECO:0000313" key="3">
    <source>
        <dbReference type="EMBL" id="KAI0300023.1"/>
    </source>
</evidence>
<evidence type="ECO:0008006" key="5">
    <source>
        <dbReference type="Google" id="ProtNLM"/>
    </source>
</evidence>
<comment type="caution">
    <text evidence="3">The sequence shown here is derived from an EMBL/GenBank/DDBJ whole genome shotgun (WGS) entry which is preliminary data.</text>
</comment>
<sequence>MGNAPSSSRSSTPPPSPPAAPRMPPRVHSPPPREALALMRGQSLTSMAQPAPATSLPSPIPPAKALDVEVKSPTAKPVVPAQRELLPEQDVGEAMPGELDSQAEEQPSLRTDWAAARLAMERAIGALRDRAEEFAKEAMERRREQRALEEEEARALHERKMTIYEDAEPGPLDELRFPPGLERGGSESEVSAIFHSSEPTTETLVEEPEQVTEEPEQIMEEPEIERLLEKITEKITEKIDTQEAEEVEEVEEVVAVLREEPGAAIELSIVHEGLVASPEESQGSSEEPAKEITKVDEEDDGSQDTAPISQEALPVVTEERPLDQEPVIPSDRPSGQLEETSETQSEHLSSSIEFPRPQTPHPDFTEDPRAASPVPFPLTSDPEDQGYGTQDDEDRTTQASSRAPGKHVHWGGVEAQPAYMRSQDEEDHGEEHSPPFSRLLLPAPAAVEPQRDLRAERAARIAARRSAPVPVQKTMRKFEQGLYNATDIRWGLSLDLSGADNRSLIAFGPHGWENQQWEFQPCGAGFTIKSASNGLFLTLEDMMGLHQDGSVEVVTGHFPTCWEMEVMDNGSSEDDEGGDNDVYARYVHTIVISVCANERSPSSVSIRLPHSEMALGFGGGYAGAQLFLTRDAHNMSTYWRLRAPRREQVVKNPPISTTETVHQGGMTTLITTTSVTTTTTRTVTHIVTSNA</sequence>
<protein>
    <recommendedName>
        <fullName evidence="5">Ricin B lectin domain-containing protein</fullName>
    </recommendedName>
</protein>
<reference evidence="3" key="1">
    <citation type="journal article" date="2022" name="New Phytol.">
        <title>Evolutionary transition to the ectomycorrhizal habit in the genomes of a hyperdiverse lineage of mushroom-forming fungi.</title>
        <authorList>
            <person name="Looney B."/>
            <person name="Miyauchi S."/>
            <person name="Morin E."/>
            <person name="Drula E."/>
            <person name="Courty P.E."/>
            <person name="Kohler A."/>
            <person name="Kuo A."/>
            <person name="LaButti K."/>
            <person name="Pangilinan J."/>
            <person name="Lipzen A."/>
            <person name="Riley R."/>
            <person name="Andreopoulos W."/>
            <person name="He G."/>
            <person name="Johnson J."/>
            <person name="Nolan M."/>
            <person name="Tritt A."/>
            <person name="Barry K.W."/>
            <person name="Grigoriev I.V."/>
            <person name="Nagy L.G."/>
            <person name="Hibbett D."/>
            <person name="Henrissat B."/>
            <person name="Matheny P.B."/>
            <person name="Labbe J."/>
            <person name="Martin F.M."/>
        </authorList>
    </citation>
    <scope>NUCLEOTIDE SEQUENCE</scope>
    <source>
        <strain evidence="3">BPL690</strain>
    </source>
</reference>
<name>A0AAD4M557_9AGAM</name>
<feature type="region of interest" description="Disordered" evidence="2">
    <location>
        <begin position="270"/>
        <end position="412"/>
    </location>
</feature>
<evidence type="ECO:0000256" key="1">
    <source>
        <dbReference type="SAM" id="Coils"/>
    </source>
</evidence>
<dbReference type="Proteomes" id="UP001203297">
    <property type="component" value="Unassembled WGS sequence"/>
</dbReference>
<organism evidence="3 4">
    <name type="scientific">Multifurca ochricompacta</name>
    <dbReference type="NCBI Taxonomy" id="376703"/>
    <lineage>
        <taxon>Eukaryota</taxon>
        <taxon>Fungi</taxon>
        <taxon>Dikarya</taxon>
        <taxon>Basidiomycota</taxon>
        <taxon>Agaricomycotina</taxon>
        <taxon>Agaricomycetes</taxon>
        <taxon>Russulales</taxon>
        <taxon>Russulaceae</taxon>
        <taxon>Multifurca</taxon>
    </lineage>
</organism>
<accession>A0AAD4M557</accession>
<feature type="region of interest" description="Disordered" evidence="2">
    <location>
        <begin position="1"/>
        <end position="110"/>
    </location>
</feature>